<evidence type="ECO:0000256" key="1">
    <source>
        <dbReference type="SAM" id="Phobius"/>
    </source>
</evidence>
<reference evidence="2" key="1">
    <citation type="journal article" date="2021" name="Proc. Natl. Acad. Sci. U.S.A.">
        <title>A Catalog of Tens of Thousands of Viruses from Human Metagenomes Reveals Hidden Associations with Chronic Diseases.</title>
        <authorList>
            <person name="Tisza M.J."/>
            <person name="Buck C.B."/>
        </authorList>
    </citation>
    <scope>NUCLEOTIDE SEQUENCE</scope>
    <source>
        <strain evidence="2">CtkfK18</strain>
    </source>
</reference>
<accession>A0A8S5VGX6</accession>
<feature type="transmembrane region" description="Helical" evidence="1">
    <location>
        <begin position="89"/>
        <end position="110"/>
    </location>
</feature>
<protein>
    <submittedName>
        <fullName evidence="2">Uncharacterized protein</fullName>
    </submittedName>
</protein>
<keyword evidence="1" id="KW-1133">Transmembrane helix</keyword>
<keyword evidence="1" id="KW-0812">Transmembrane</keyword>
<organism evidence="2">
    <name type="scientific">Myoviridae sp. ctkfK18</name>
    <dbReference type="NCBI Taxonomy" id="2825165"/>
    <lineage>
        <taxon>Viruses</taxon>
        <taxon>Duplodnaviria</taxon>
        <taxon>Heunggongvirae</taxon>
        <taxon>Uroviricota</taxon>
        <taxon>Caudoviricetes</taxon>
    </lineage>
</organism>
<name>A0A8S5VGX6_9CAUD</name>
<sequence>MKFKNFEEFKEWFENVTRDLEANRILNDVVINLDVFGPKKNIVDDVEFSIKGNYTNDIIKSVYENAVDHDQKLIEVYIEKLKTGSYKDYEVTIGCLIGFITCIYNNYFILEVASNK</sequence>
<evidence type="ECO:0000313" key="2">
    <source>
        <dbReference type="EMBL" id="DAG05964.1"/>
    </source>
</evidence>
<proteinExistence type="predicted"/>
<dbReference type="EMBL" id="BK016265">
    <property type="protein sequence ID" value="DAG05964.1"/>
    <property type="molecule type" value="Genomic_DNA"/>
</dbReference>
<keyword evidence="1" id="KW-0472">Membrane</keyword>